<keyword evidence="7 17" id="KW-0679">Respiratory chain</keyword>
<dbReference type="Gene3D" id="1.20.58.1610">
    <property type="entry name" value="NADH:ubiquinone/plastoquinone oxidoreductase, chain 3"/>
    <property type="match status" value="1"/>
</dbReference>
<dbReference type="PANTHER" id="PTHR11058:SF9">
    <property type="entry name" value="NADH-UBIQUINONE OXIDOREDUCTASE CHAIN 3"/>
    <property type="match status" value="1"/>
</dbReference>
<name>A0A291LIY1_9PEZI</name>
<sequence length="298" mass="33115">MSSITLFILFVCIIAILFLVLNLLFAPHNPYAEKFSSFECGFHSFLGQNRSQFNVKFFVFGLLFLLFDLEITLIFPFAVSQSNNEIYGLIVVLLFMIIITLGFVYELGKGALKIDSKQNIGIISNNRTNTSVSFLGKSPSNDKNSFNLGYSGGGGVKNIRRLHTHSVVGANFKRLYSTSQVGTPLGTDRVPGRGSTKASQGSSDFWKQVNSSKLDEKNPFFLVNRFLKDFPNTALASSNLTGSFINSILSSQFKGFELSCSDFDLLMKIAPIRLELPVNSKCLAPQKKIFFFFTPNPL</sequence>
<evidence type="ECO:0000256" key="6">
    <source>
        <dbReference type="ARBA" id="ARBA00022448"/>
    </source>
</evidence>
<comment type="similarity">
    <text evidence="3 17">Belongs to the complex I subunit 3 family.</text>
</comment>
<keyword evidence="12 17" id="KW-0520">NAD</keyword>
<feature type="region of interest" description="Disordered" evidence="18">
    <location>
        <begin position="183"/>
        <end position="203"/>
    </location>
</feature>
<dbReference type="EC" id="7.1.1.2" evidence="4 17"/>
<evidence type="ECO:0000256" key="17">
    <source>
        <dbReference type="RuleBase" id="RU003640"/>
    </source>
</evidence>
<evidence type="ECO:0000256" key="7">
    <source>
        <dbReference type="ARBA" id="ARBA00022660"/>
    </source>
</evidence>
<dbReference type="Pfam" id="PF00507">
    <property type="entry name" value="Oxidored_q4"/>
    <property type="match status" value="1"/>
</dbReference>
<evidence type="ECO:0000256" key="18">
    <source>
        <dbReference type="SAM" id="MobiDB-lite"/>
    </source>
</evidence>
<keyword evidence="15 17" id="KW-0472">Membrane</keyword>
<gene>
    <name evidence="19" type="primary">nad3</name>
</gene>
<evidence type="ECO:0000256" key="1">
    <source>
        <dbReference type="ARBA" id="ARBA00003257"/>
    </source>
</evidence>
<dbReference type="GO" id="GO:0030964">
    <property type="term" value="C:NADH dehydrogenase complex"/>
    <property type="evidence" value="ECO:0007669"/>
    <property type="project" value="TreeGrafter"/>
</dbReference>
<feature type="transmembrane region" description="Helical" evidence="17">
    <location>
        <begin position="6"/>
        <end position="25"/>
    </location>
</feature>
<reference evidence="19" key="1">
    <citation type="submission" date="2017-02" db="EMBL/GenBank/DDBJ databases">
        <title>Fungal Comparative Genomics of Melanconis species and Ophiognomonia clavigignenti-juglandacearum at Different Phylogenetic Distances.</title>
        <authorList>
            <person name="Demers J.E."/>
            <person name="Castlebury L.A."/>
        </authorList>
    </citation>
    <scope>NUCLEOTIDE SEQUENCE</scope>
    <source>
        <strain evidence="19">CBS 121083</strain>
    </source>
</reference>
<dbReference type="AlphaFoldDB" id="A0A291LIY1"/>
<protein>
    <recommendedName>
        <fullName evidence="5 17">NADH-ubiquinone oxidoreductase chain 3</fullName>
        <ecNumber evidence="4 17">7.1.1.2</ecNumber>
    </recommendedName>
</protein>
<comment type="subcellular location">
    <subcellularLocation>
        <location evidence="2 17">Mitochondrion membrane</location>
        <topology evidence="2 17">Multi-pass membrane protein</topology>
    </subcellularLocation>
</comment>
<keyword evidence="14 17" id="KW-0496">Mitochondrion</keyword>
<evidence type="ECO:0000256" key="11">
    <source>
        <dbReference type="ARBA" id="ARBA00022989"/>
    </source>
</evidence>
<evidence type="ECO:0000256" key="9">
    <source>
        <dbReference type="ARBA" id="ARBA00022967"/>
    </source>
</evidence>
<keyword evidence="6 17" id="KW-0813">Transport</keyword>
<dbReference type="EMBL" id="KY575057">
    <property type="protein sequence ID" value="ATI20497.1"/>
    <property type="molecule type" value="Genomic_DNA"/>
</dbReference>
<dbReference type="FunFam" id="1.20.58.1610:FF:000009">
    <property type="entry name" value="NADH-ubiquinone oxidoreductase chain 3"/>
    <property type="match status" value="1"/>
</dbReference>
<evidence type="ECO:0000256" key="14">
    <source>
        <dbReference type="ARBA" id="ARBA00023128"/>
    </source>
</evidence>
<dbReference type="InterPro" id="IPR038430">
    <property type="entry name" value="NDAH_ubi_oxred_su3_sf"/>
</dbReference>
<proteinExistence type="inferred from homology"/>
<evidence type="ECO:0000256" key="2">
    <source>
        <dbReference type="ARBA" id="ARBA00004225"/>
    </source>
</evidence>
<keyword evidence="8 17" id="KW-0812">Transmembrane</keyword>
<evidence type="ECO:0000256" key="8">
    <source>
        <dbReference type="ARBA" id="ARBA00022692"/>
    </source>
</evidence>
<accession>A0A291LIY1</accession>
<evidence type="ECO:0000313" key="19">
    <source>
        <dbReference type="EMBL" id="ATI20497.1"/>
    </source>
</evidence>
<dbReference type="GO" id="GO:0008137">
    <property type="term" value="F:NADH dehydrogenase (ubiquinone) activity"/>
    <property type="evidence" value="ECO:0007669"/>
    <property type="project" value="UniProtKB-UniRule"/>
</dbReference>
<evidence type="ECO:0000256" key="15">
    <source>
        <dbReference type="ARBA" id="ARBA00023136"/>
    </source>
</evidence>
<evidence type="ECO:0000256" key="13">
    <source>
        <dbReference type="ARBA" id="ARBA00023075"/>
    </source>
</evidence>
<keyword evidence="10 17" id="KW-0249">Electron transport</keyword>
<keyword evidence="13 17" id="KW-0830">Ubiquinone</keyword>
<organism evidence="19">
    <name type="scientific">Juglanconis juglandina</name>
    <dbReference type="NCBI Taxonomy" id="1940567"/>
    <lineage>
        <taxon>Eukaryota</taxon>
        <taxon>Fungi</taxon>
        <taxon>Dikarya</taxon>
        <taxon>Ascomycota</taxon>
        <taxon>Pezizomycotina</taxon>
        <taxon>Sordariomycetes</taxon>
        <taxon>Sordariomycetidae</taxon>
        <taxon>Diaporthales</taxon>
        <taxon>Juglanconidaceae</taxon>
        <taxon>Juglanconis</taxon>
    </lineage>
</organism>
<evidence type="ECO:0000256" key="10">
    <source>
        <dbReference type="ARBA" id="ARBA00022982"/>
    </source>
</evidence>
<evidence type="ECO:0000256" key="5">
    <source>
        <dbReference type="ARBA" id="ARBA00021007"/>
    </source>
</evidence>
<dbReference type="PANTHER" id="PTHR11058">
    <property type="entry name" value="NADH-UBIQUINONE OXIDOREDUCTASE CHAIN 3"/>
    <property type="match status" value="1"/>
</dbReference>
<evidence type="ECO:0000256" key="12">
    <source>
        <dbReference type="ARBA" id="ARBA00023027"/>
    </source>
</evidence>
<keyword evidence="9 17" id="KW-1278">Translocase</keyword>
<feature type="transmembrane region" description="Helical" evidence="17">
    <location>
        <begin position="86"/>
        <end position="107"/>
    </location>
</feature>
<dbReference type="GO" id="GO:0031966">
    <property type="term" value="C:mitochondrial membrane"/>
    <property type="evidence" value="ECO:0007669"/>
    <property type="project" value="UniProtKB-SubCell"/>
</dbReference>
<feature type="transmembrane region" description="Helical" evidence="17">
    <location>
        <begin position="57"/>
        <end position="80"/>
    </location>
</feature>
<evidence type="ECO:0000256" key="3">
    <source>
        <dbReference type="ARBA" id="ARBA00008472"/>
    </source>
</evidence>
<comment type="catalytic activity">
    <reaction evidence="16 17">
        <text>a ubiquinone + NADH + 5 H(+)(in) = a ubiquinol + NAD(+) + 4 H(+)(out)</text>
        <dbReference type="Rhea" id="RHEA:29091"/>
        <dbReference type="Rhea" id="RHEA-COMP:9565"/>
        <dbReference type="Rhea" id="RHEA-COMP:9566"/>
        <dbReference type="ChEBI" id="CHEBI:15378"/>
        <dbReference type="ChEBI" id="CHEBI:16389"/>
        <dbReference type="ChEBI" id="CHEBI:17976"/>
        <dbReference type="ChEBI" id="CHEBI:57540"/>
        <dbReference type="ChEBI" id="CHEBI:57945"/>
        <dbReference type="EC" id="7.1.1.2"/>
    </reaction>
</comment>
<geneLocation type="mitochondrion" evidence="19"/>
<evidence type="ECO:0000256" key="16">
    <source>
        <dbReference type="ARBA" id="ARBA00049551"/>
    </source>
</evidence>
<comment type="function">
    <text evidence="1">Core subunit of the mitochondrial membrane respiratory chain NADH dehydrogenase (Complex I) that is believed to belong to the minimal assembly required for catalysis. Complex I functions in the transfer of electrons from NADH to the respiratory chain. The immediate electron acceptor for the enzyme is believed to be ubiquinone.</text>
</comment>
<keyword evidence="11 17" id="KW-1133">Transmembrane helix</keyword>
<evidence type="ECO:0000256" key="4">
    <source>
        <dbReference type="ARBA" id="ARBA00012944"/>
    </source>
</evidence>
<comment type="function">
    <text evidence="17">Core subunit of the mitochondrial membrane respiratory chain NADH dehydrogenase (Complex I) which catalyzes electron transfer from NADH through the respiratory chain, using ubiquinone as an electron acceptor. Essential for the catalytic activity of complex I.</text>
</comment>
<dbReference type="InterPro" id="IPR000440">
    <property type="entry name" value="NADH_UbQ/plastoQ_OxRdtase_su3"/>
</dbReference>